<dbReference type="PANTHER" id="PTHR10293:SF73">
    <property type="entry name" value="GLUTAREDOXIN-3"/>
    <property type="match status" value="1"/>
</dbReference>
<dbReference type="EMBL" id="BMAO01012602">
    <property type="protein sequence ID" value="GFQ82605.1"/>
    <property type="molecule type" value="Genomic_DNA"/>
</dbReference>
<evidence type="ECO:0000313" key="5">
    <source>
        <dbReference type="EMBL" id="GFQ82605.1"/>
    </source>
</evidence>
<dbReference type="Gene3D" id="3.40.30.10">
    <property type="entry name" value="Glutaredoxin"/>
    <property type="match status" value="2"/>
</dbReference>
<dbReference type="SUPFAM" id="SSF52833">
    <property type="entry name" value="Thioredoxin-like"/>
    <property type="match status" value="2"/>
</dbReference>
<keyword evidence="1" id="KW-0479">Metal-binding</keyword>
<accession>A0A8X6IT26</accession>
<feature type="domain" description="Thioredoxin" evidence="4">
    <location>
        <begin position="1"/>
        <end position="109"/>
    </location>
</feature>
<comment type="caution">
    <text evidence="5">The sequence shown here is derived from an EMBL/GenBank/DDBJ whole genome shotgun (WGS) entry which is preliminary data.</text>
</comment>
<dbReference type="InterPro" id="IPR033658">
    <property type="entry name" value="GRX_PICOT-like"/>
</dbReference>
<name>A0A8X6IT26_TRICU</name>
<dbReference type="InterPro" id="IPR036249">
    <property type="entry name" value="Thioredoxin-like_sf"/>
</dbReference>
<evidence type="ECO:0000256" key="1">
    <source>
        <dbReference type="ARBA" id="ARBA00022723"/>
    </source>
</evidence>
<gene>
    <name evidence="5" type="primary">glrx3</name>
    <name evidence="5" type="ORF">TNCT_63201</name>
</gene>
<organism evidence="5 6">
    <name type="scientific">Trichonephila clavata</name>
    <name type="common">Joro spider</name>
    <name type="synonym">Nephila clavata</name>
    <dbReference type="NCBI Taxonomy" id="2740835"/>
    <lineage>
        <taxon>Eukaryota</taxon>
        <taxon>Metazoa</taxon>
        <taxon>Ecdysozoa</taxon>
        <taxon>Arthropoda</taxon>
        <taxon>Chelicerata</taxon>
        <taxon>Arachnida</taxon>
        <taxon>Araneae</taxon>
        <taxon>Araneomorphae</taxon>
        <taxon>Entelegynae</taxon>
        <taxon>Araneoidea</taxon>
        <taxon>Nephilidae</taxon>
        <taxon>Trichonephila</taxon>
    </lineage>
</organism>
<sequence length="205" mass="23321">MEIYSANGANELSSKLSNLDNHLVILYFYIDDSAECNQMSEIINELSKNEENKNAAFIKVNASKDEEIGKKYNVTSVPAFIFLRNGDVVDSLVGANVPALSKKIEENMKDPIEDRLKKLVNKAPVMLFMKGSPSIPRCGFSKQVIELLNSHNAKYETFDILEDFEVREALKIFSNWPTYPQLYVKEAHIKIMFIEALGMPNIFQF</sequence>
<dbReference type="PROSITE" id="PS51354">
    <property type="entry name" value="GLUTAREDOXIN_2"/>
    <property type="match status" value="1"/>
</dbReference>
<evidence type="ECO:0000256" key="2">
    <source>
        <dbReference type="ARBA" id="ARBA00023004"/>
    </source>
</evidence>
<dbReference type="CDD" id="cd03028">
    <property type="entry name" value="GRX_PICOT_like"/>
    <property type="match status" value="1"/>
</dbReference>
<dbReference type="InterPro" id="IPR013766">
    <property type="entry name" value="Thioredoxin_domain"/>
</dbReference>
<dbReference type="InterPro" id="IPR004480">
    <property type="entry name" value="Monothiol_GRX-rel"/>
</dbReference>
<dbReference type="Pfam" id="PF00462">
    <property type="entry name" value="Glutaredoxin"/>
    <property type="match status" value="1"/>
</dbReference>
<dbReference type="GO" id="GO:0005634">
    <property type="term" value="C:nucleus"/>
    <property type="evidence" value="ECO:0007669"/>
    <property type="project" value="TreeGrafter"/>
</dbReference>
<dbReference type="GO" id="GO:0005829">
    <property type="term" value="C:cytosol"/>
    <property type="evidence" value="ECO:0007669"/>
    <property type="project" value="TreeGrafter"/>
</dbReference>
<dbReference type="AlphaFoldDB" id="A0A8X6IT26"/>
<reference evidence="5" key="1">
    <citation type="submission" date="2020-07" db="EMBL/GenBank/DDBJ databases">
        <title>Multicomponent nature underlies the extraordinary mechanical properties of spider dragline silk.</title>
        <authorList>
            <person name="Kono N."/>
            <person name="Nakamura H."/>
            <person name="Mori M."/>
            <person name="Yoshida Y."/>
            <person name="Ohtoshi R."/>
            <person name="Malay A.D."/>
            <person name="Moran D.A.P."/>
            <person name="Tomita M."/>
            <person name="Numata K."/>
            <person name="Arakawa K."/>
        </authorList>
    </citation>
    <scope>NUCLEOTIDE SEQUENCE</scope>
</reference>
<proteinExistence type="predicted"/>
<dbReference type="Pfam" id="PF00085">
    <property type="entry name" value="Thioredoxin"/>
    <property type="match status" value="1"/>
</dbReference>
<evidence type="ECO:0000256" key="3">
    <source>
        <dbReference type="ARBA" id="ARBA00023014"/>
    </source>
</evidence>
<dbReference type="GO" id="GO:0006879">
    <property type="term" value="P:intracellular iron ion homeostasis"/>
    <property type="evidence" value="ECO:0007669"/>
    <property type="project" value="TreeGrafter"/>
</dbReference>
<dbReference type="Proteomes" id="UP000887116">
    <property type="component" value="Unassembled WGS sequence"/>
</dbReference>
<dbReference type="InterPro" id="IPR002109">
    <property type="entry name" value="Glutaredoxin"/>
</dbReference>
<dbReference type="OrthoDB" id="415696at2759"/>
<evidence type="ECO:0000259" key="4">
    <source>
        <dbReference type="PROSITE" id="PS51352"/>
    </source>
</evidence>
<keyword evidence="2" id="KW-0408">Iron</keyword>
<dbReference type="GO" id="GO:0046872">
    <property type="term" value="F:metal ion binding"/>
    <property type="evidence" value="ECO:0007669"/>
    <property type="project" value="UniProtKB-KW"/>
</dbReference>
<keyword evidence="6" id="KW-1185">Reference proteome</keyword>
<dbReference type="PANTHER" id="PTHR10293">
    <property type="entry name" value="GLUTAREDOXIN FAMILY MEMBER"/>
    <property type="match status" value="1"/>
</dbReference>
<protein>
    <submittedName>
        <fullName evidence="5">Glutaredoxin 3</fullName>
    </submittedName>
</protein>
<keyword evidence="3" id="KW-0411">Iron-sulfur</keyword>
<evidence type="ECO:0000313" key="6">
    <source>
        <dbReference type="Proteomes" id="UP000887116"/>
    </source>
</evidence>
<dbReference type="PROSITE" id="PS51352">
    <property type="entry name" value="THIOREDOXIN_2"/>
    <property type="match status" value="1"/>
</dbReference>
<dbReference type="GO" id="GO:0051536">
    <property type="term" value="F:iron-sulfur cluster binding"/>
    <property type="evidence" value="ECO:0007669"/>
    <property type="project" value="UniProtKB-KW"/>
</dbReference>